<accession>A0AAE1VAU9</accession>
<evidence type="ECO:0000259" key="1">
    <source>
        <dbReference type="PROSITE" id="PS50867"/>
    </source>
</evidence>
<comment type="caution">
    <text evidence="2">The sequence shown here is derived from an EMBL/GenBank/DDBJ whole genome shotgun (WGS) entry which is preliminary data.</text>
</comment>
<dbReference type="Gene3D" id="2.170.270.10">
    <property type="entry name" value="SET domain"/>
    <property type="match status" value="1"/>
</dbReference>
<dbReference type="EMBL" id="JAVYJV010000012">
    <property type="protein sequence ID" value="KAK4356936.1"/>
    <property type="molecule type" value="Genomic_DNA"/>
</dbReference>
<dbReference type="SUPFAM" id="SSF82199">
    <property type="entry name" value="SET domain"/>
    <property type="match status" value="1"/>
</dbReference>
<reference evidence="2" key="1">
    <citation type="submission" date="2023-12" db="EMBL/GenBank/DDBJ databases">
        <title>Genome assembly of Anisodus tanguticus.</title>
        <authorList>
            <person name="Wang Y.-J."/>
        </authorList>
    </citation>
    <scope>NUCLEOTIDE SEQUENCE</scope>
    <source>
        <strain evidence="2">KB-2021</strain>
        <tissue evidence="2">Leaf</tissue>
    </source>
</reference>
<name>A0AAE1VAU9_9SOLA</name>
<dbReference type="InterPro" id="IPR046341">
    <property type="entry name" value="SET_dom_sf"/>
</dbReference>
<keyword evidence="3" id="KW-1185">Reference proteome</keyword>
<dbReference type="GO" id="GO:0008270">
    <property type="term" value="F:zinc ion binding"/>
    <property type="evidence" value="ECO:0007669"/>
    <property type="project" value="InterPro"/>
</dbReference>
<proteinExistence type="predicted"/>
<dbReference type="Proteomes" id="UP001291623">
    <property type="component" value="Unassembled WGS sequence"/>
</dbReference>
<dbReference type="PANTHER" id="PTHR46450">
    <property type="entry name" value="INACTIVE HISTONE-LYSINE N-METHYLTRANSFERASE SUVR1-RELATED"/>
    <property type="match status" value="1"/>
</dbReference>
<evidence type="ECO:0000313" key="2">
    <source>
        <dbReference type="EMBL" id="KAK4356936.1"/>
    </source>
</evidence>
<feature type="domain" description="Pre-SET" evidence="1">
    <location>
        <begin position="95"/>
        <end position="194"/>
    </location>
</feature>
<organism evidence="2 3">
    <name type="scientific">Anisodus tanguticus</name>
    <dbReference type="NCBI Taxonomy" id="243964"/>
    <lineage>
        <taxon>Eukaryota</taxon>
        <taxon>Viridiplantae</taxon>
        <taxon>Streptophyta</taxon>
        <taxon>Embryophyta</taxon>
        <taxon>Tracheophyta</taxon>
        <taxon>Spermatophyta</taxon>
        <taxon>Magnoliopsida</taxon>
        <taxon>eudicotyledons</taxon>
        <taxon>Gunneridae</taxon>
        <taxon>Pentapetalae</taxon>
        <taxon>asterids</taxon>
        <taxon>lamiids</taxon>
        <taxon>Solanales</taxon>
        <taxon>Solanaceae</taxon>
        <taxon>Solanoideae</taxon>
        <taxon>Hyoscyameae</taxon>
        <taxon>Anisodus</taxon>
    </lineage>
</organism>
<gene>
    <name evidence="2" type="ORF">RND71_022546</name>
</gene>
<dbReference type="GO" id="GO:0005634">
    <property type="term" value="C:nucleus"/>
    <property type="evidence" value="ECO:0007669"/>
    <property type="project" value="InterPro"/>
</dbReference>
<dbReference type="SMART" id="SM00468">
    <property type="entry name" value="PreSET"/>
    <property type="match status" value="1"/>
</dbReference>
<dbReference type="InterPro" id="IPR007728">
    <property type="entry name" value="Pre-SET_dom"/>
</dbReference>
<dbReference type="Pfam" id="PF05033">
    <property type="entry name" value="Pre-SET"/>
    <property type="match status" value="1"/>
</dbReference>
<evidence type="ECO:0000313" key="3">
    <source>
        <dbReference type="Proteomes" id="UP001291623"/>
    </source>
</evidence>
<protein>
    <recommendedName>
        <fullName evidence="1">Pre-SET domain-containing protein</fullName>
    </recommendedName>
</protein>
<sequence length="221" mass="24683">MRSFVTNHPQRGVRRTQPKGVDVPLAVVPAGLPNSAYYIEDITNGQEEHRISLINEFSDHILPVFKYIPKNVIFQNAHVKFLLARISDDNCCSNCSGDCMSQDIPCACAGETGGEFAYTSGGLLKEKFLESCISMNHEPQKRGLVYCRDGPLEMSKNNSMSGLCKGHLVRKFIKECWHKCGCSKGCRNRVVQRGGIPVSLQVRKVLQTKSFMYDHFGSFST</sequence>
<dbReference type="PROSITE" id="PS50867">
    <property type="entry name" value="PRE_SET"/>
    <property type="match status" value="1"/>
</dbReference>
<dbReference type="GO" id="GO:0042054">
    <property type="term" value="F:histone methyltransferase activity"/>
    <property type="evidence" value="ECO:0007669"/>
    <property type="project" value="InterPro"/>
</dbReference>
<dbReference type="PANTHER" id="PTHR46450:SF24">
    <property type="entry name" value="HISTONE-LYSINE N-METHYLTRANSFERASE SUVR4"/>
    <property type="match status" value="1"/>
</dbReference>
<dbReference type="AlphaFoldDB" id="A0AAE1VAU9"/>